<dbReference type="EMBL" id="UXAT02000021">
    <property type="protein sequence ID" value="VUX46738.1"/>
    <property type="molecule type" value="Genomic_DNA"/>
</dbReference>
<sequence length="140" mass="15447">MPVVGERNAGRGCDLGYLCGCAALAPELLTGHAERELILDGMDEGGRLIEALLAHPHGRCGHDPSPPPLPFGQHHPQCTIGHCVQCFRSVRPLSVRCRPTTSGSHRSDLRILRQVIELRNHPEIRRCRRSHKGPRSVVAY</sequence>
<name>A0A564WFH3_9PROT</name>
<dbReference type="Proteomes" id="UP000326641">
    <property type="component" value="Unassembled WGS sequence"/>
</dbReference>
<accession>A0A564WFH3</accession>
<evidence type="ECO:0000313" key="2">
    <source>
        <dbReference type="Proteomes" id="UP000326641"/>
    </source>
</evidence>
<gene>
    <name evidence="1" type="ORF">DF3PA_280015</name>
</gene>
<keyword evidence="2" id="KW-1185">Reference proteome</keyword>
<protein>
    <submittedName>
        <fullName evidence="1">Uncharacterized protein</fullName>
    </submittedName>
</protein>
<proteinExistence type="predicted"/>
<dbReference type="AlphaFoldDB" id="A0A564WFH3"/>
<comment type="caution">
    <text evidence="1">The sequence shown here is derived from an EMBL/GenBank/DDBJ whole genome shotgun (WGS) entry which is preliminary data.</text>
</comment>
<organism evidence="1 2">
    <name type="scientific">Candidatus Defluviicoccus seviourii</name>
    <dbReference type="NCBI Taxonomy" id="2565273"/>
    <lineage>
        <taxon>Bacteria</taxon>
        <taxon>Pseudomonadati</taxon>
        <taxon>Pseudomonadota</taxon>
        <taxon>Alphaproteobacteria</taxon>
        <taxon>Rhodospirillales</taxon>
        <taxon>Rhodospirillaceae</taxon>
        <taxon>Defluviicoccus</taxon>
    </lineage>
</organism>
<evidence type="ECO:0000313" key="1">
    <source>
        <dbReference type="EMBL" id="VUX46738.1"/>
    </source>
</evidence>
<reference evidence="1" key="1">
    <citation type="submission" date="2018-11" db="EMBL/GenBank/DDBJ databases">
        <authorList>
            <person name="Onetto C."/>
        </authorList>
    </citation>
    <scope>NUCLEOTIDE SEQUENCE [LARGE SCALE GENOMIC DNA]</scope>
</reference>